<reference evidence="2 3" key="1">
    <citation type="submission" date="2024-10" db="EMBL/GenBank/DDBJ databases">
        <title>Updated reference genomes for cyclostephanoid diatoms.</title>
        <authorList>
            <person name="Roberts W.R."/>
            <person name="Alverson A.J."/>
        </authorList>
    </citation>
    <scope>NUCLEOTIDE SEQUENCE [LARGE SCALE GENOMIC DNA]</scope>
    <source>
        <strain evidence="2 3">AJA276-08</strain>
    </source>
</reference>
<gene>
    <name evidence="2" type="ORF">ACHAW5_006155</name>
</gene>
<evidence type="ECO:0000256" key="1">
    <source>
        <dbReference type="SAM" id="MobiDB-lite"/>
    </source>
</evidence>
<feature type="region of interest" description="Disordered" evidence="1">
    <location>
        <begin position="231"/>
        <end position="263"/>
    </location>
</feature>
<proteinExistence type="predicted"/>
<accession>A0ABD3NA72</accession>
<keyword evidence="3" id="KW-1185">Reference proteome</keyword>
<evidence type="ECO:0000313" key="2">
    <source>
        <dbReference type="EMBL" id="KAL3771472.1"/>
    </source>
</evidence>
<comment type="caution">
    <text evidence="2">The sequence shown here is derived from an EMBL/GenBank/DDBJ whole genome shotgun (WGS) entry which is preliminary data.</text>
</comment>
<dbReference type="EMBL" id="JALLAZ020001601">
    <property type="protein sequence ID" value="KAL3771472.1"/>
    <property type="molecule type" value="Genomic_DNA"/>
</dbReference>
<feature type="compositionally biased region" description="Polar residues" evidence="1">
    <location>
        <begin position="336"/>
        <end position="350"/>
    </location>
</feature>
<feature type="compositionally biased region" description="Polar residues" evidence="1">
    <location>
        <begin position="441"/>
        <end position="451"/>
    </location>
</feature>
<organism evidence="2 3">
    <name type="scientific">Stephanodiscus triporus</name>
    <dbReference type="NCBI Taxonomy" id="2934178"/>
    <lineage>
        <taxon>Eukaryota</taxon>
        <taxon>Sar</taxon>
        <taxon>Stramenopiles</taxon>
        <taxon>Ochrophyta</taxon>
        <taxon>Bacillariophyta</taxon>
        <taxon>Coscinodiscophyceae</taxon>
        <taxon>Thalassiosirophycidae</taxon>
        <taxon>Stephanodiscales</taxon>
        <taxon>Stephanodiscaceae</taxon>
        <taxon>Stephanodiscus</taxon>
    </lineage>
</organism>
<feature type="compositionally biased region" description="Acidic residues" evidence="1">
    <location>
        <begin position="324"/>
        <end position="334"/>
    </location>
</feature>
<feature type="region of interest" description="Disordered" evidence="1">
    <location>
        <begin position="439"/>
        <end position="459"/>
    </location>
</feature>
<dbReference type="AlphaFoldDB" id="A0ABD3NA72"/>
<feature type="region of interest" description="Disordered" evidence="1">
    <location>
        <begin position="1"/>
        <end position="60"/>
    </location>
</feature>
<feature type="compositionally biased region" description="Polar residues" evidence="1">
    <location>
        <begin position="44"/>
        <end position="60"/>
    </location>
</feature>
<sequence length="594" mass="63809">MAFSHKSRRSTSITTTESKSLLSGKSHPSPTADELVPYHPRRGSSITSDRSKSILSGKSHLSPTGHELALYPPPIDHVILPKARHNGWNVPLGVHRVVCASPGLRVTAQVHRRSAPVVVARRVVSGLTGNRRVRSEVVEEELIVPPGSYVNVLETQIHGDRVRGRICWEEEGDDGRDNVTKGGGITRRTSRLIKRTAVTVSRGMKERKGKRIAKRSYEGWLSLQWAREDRGDQEGGTFDDDLVEKKNDAARSGATDEDSGPWTEPVPLGVYRINFLGGLPLRETQERDSTLLDKLPRGRCVEVVETEITGDRVRARVIVPDLPPQDDDGAEELGGESTSARRMRSGSGTSKSGWISLLNALTGSSGASPVPLGAYVVVSEPGGCIVTEGGGLDSKVKFKLPPGSCMEIVATRIEGGLVRGLIDGGGHVTLFVPPRMKTSDHAASNISSNDLGTEGRKSDDGGTMLAMPVPLGTYQIIRTGLLVTSGMSSDSSVIMQLKAKSMAEVVETCVENGRVRGRICAVVNEDGTRVIMECEHKGGSISIASGGGMSGDVTGWIDLFEKNQRWAKIVRFKGGKAVKNKATVRTKKASVQAA</sequence>
<evidence type="ECO:0000313" key="3">
    <source>
        <dbReference type="Proteomes" id="UP001530315"/>
    </source>
</evidence>
<name>A0ABD3NA72_9STRA</name>
<dbReference type="Proteomes" id="UP001530315">
    <property type="component" value="Unassembled WGS sequence"/>
</dbReference>
<feature type="region of interest" description="Disordered" evidence="1">
    <location>
        <begin position="320"/>
        <end position="350"/>
    </location>
</feature>
<protein>
    <submittedName>
        <fullName evidence="2">Uncharacterized protein</fullName>
    </submittedName>
</protein>
<feature type="compositionally biased region" description="Low complexity" evidence="1">
    <location>
        <begin position="10"/>
        <end position="23"/>
    </location>
</feature>